<name>A0AB39TQ41_9ACTN</name>
<dbReference type="EC" id="2.3.1.-" evidence="2"/>
<dbReference type="RefSeq" id="WP_369184240.1">
    <property type="nucleotide sequence ID" value="NZ_CP163445.1"/>
</dbReference>
<dbReference type="EMBL" id="CP163445">
    <property type="protein sequence ID" value="XDQ81331.1"/>
    <property type="molecule type" value="Genomic_DNA"/>
</dbReference>
<dbReference type="InterPro" id="IPR038740">
    <property type="entry name" value="BioF2-like_GNAT_dom"/>
</dbReference>
<protein>
    <submittedName>
        <fullName evidence="2">GNAT family N-acetyltransferase</fullName>
        <ecNumber evidence="2">2.3.1.-</ecNumber>
    </submittedName>
</protein>
<organism evidence="2">
    <name type="scientific">Streptomyces sp. Y1</name>
    <dbReference type="NCBI Taxonomy" id="3238634"/>
    <lineage>
        <taxon>Bacteria</taxon>
        <taxon>Bacillati</taxon>
        <taxon>Actinomycetota</taxon>
        <taxon>Actinomycetes</taxon>
        <taxon>Kitasatosporales</taxon>
        <taxon>Streptomycetaceae</taxon>
        <taxon>Streptomyces</taxon>
    </lineage>
</organism>
<feature type="domain" description="BioF2-like acetyltransferase" evidence="1">
    <location>
        <begin position="202"/>
        <end position="334"/>
    </location>
</feature>
<proteinExistence type="predicted"/>
<evidence type="ECO:0000259" key="1">
    <source>
        <dbReference type="Pfam" id="PF13480"/>
    </source>
</evidence>
<keyword evidence="2" id="KW-0808">Transferase</keyword>
<dbReference type="Gene3D" id="3.40.630.30">
    <property type="match status" value="1"/>
</dbReference>
<sequence>MTGVEAAADYRVEVVRGVDALPEGLWERLAPPGDPMWSRDVLRAMEVSAIGPDGYAYLVLRQDAPGETGVLAVLPVSLFSRLRLDEVLGADVRRRLAPLRRLLPGLLRVPMLFCGHLLGQGHLLTGRQLPAPALDALIGAALALARREGLGTVVFKDFAPVELAALRPSLAGAGFFFLPALPDTELRLGPGGFEDYLTRLPAKARRNARSKLRRAAAWPGLRTEVLEDFAHLLPEMLGLYRQVMDRAEQRLDVLDADFLAAVHSGQPAGRRLVACFEGERLVAFLLCLFAGTGATGARIGLDYRIAHEAGLYHAVHHAAIRLAIDSGCTHIRFAQTAYQPKVELGCDLVEQWYAMTHLRPLRRALLRRLLPPALVAARAKALGPHAAEHLPLSLPEPKRSSRAAR</sequence>
<dbReference type="GO" id="GO:0016746">
    <property type="term" value="F:acyltransferase activity"/>
    <property type="evidence" value="ECO:0007669"/>
    <property type="project" value="UniProtKB-KW"/>
</dbReference>
<dbReference type="AlphaFoldDB" id="A0AB39TQ41"/>
<keyword evidence="2" id="KW-0012">Acyltransferase</keyword>
<accession>A0AB39TQ41</accession>
<reference evidence="2" key="1">
    <citation type="submission" date="2024-07" db="EMBL/GenBank/DDBJ databases">
        <authorList>
            <person name="Yu S.T."/>
        </authorList>
    </citation>
    <scope>NUCLEOTIDE SEQUENCE</scope>
    <source>
        <strain evidence="2">Y1</strain>
    </source>
</reference>
<gene>
    <name evidence="2" type="ORF">AB2U05_24095</name>
</gene>
<dbReference type="SUPFAM" id="SSF55729">
    <property type="entry name" value="Acyl-CoA N-acyltransferases (Nat)"/>
    <property type="match status" value="1"/>
</dbReference>
<evidence type="ECO:0000313" key="2">
    <source>
        <dbReference type="EMBL" id="XDQ81331.1"/>
    </source>
</evidence>
<dbReference type="InterPro" id="IPR016181">
    <property type="entry name" value="Acyl_CoA_acyltransferase"/>
</dbReference>
<dbReference type="Pfam" id="PF13480">
    <property type="entry name" value="Acetyltransf_6"/>
    <property type="match status" value="1"/>
</dbReference>